<name>Q3M4L3_TRIV2</name>
<reference evidence="2" key="1">
    <citation type="journal article" date="2014" name="Stand. Genomic Sci.">
        <title>Complete genome sequence of Anabaena variabilis ATCC 29413.</title>
        <authorList>
            <person name="Thiel T."/>
            <person name="Pratte B.S."/>
            <person name="Zhong J."/>
            <person name="Goodwin L."/>
            <person name="Copeland A."/>
            <person name="Lucas S."/>
            <person name="Han C."/>
            <person name="Pitluck S."/>
            <person name="Land M.L."/>
            <person name="Kyrpides N.C."/>
            <person name="Woyke T."/>
        </authorList>
    </citation>
    <scope>NUCLEOTIDE SEQUENCE [LARGE SCALE GENOMIC DNA]</scope>
    <source>
        <strain evidence="2">ATCC 29413 / PCC 7937</strain>
    </source>
</reference>
<evidence type="ECO:0000313" key="2">
    <source>
        <dbReference type="Proteomes" id="UP000002533"/>
    </source>
</evidence>
<protein>
    <submittedName>
        <fullName evidence="1">CO2 hydration</fullName>
    </submittedName>
</protein>
<gene>
    <name evidence="1" type="ordered locus">Ava_4475</name>
</gene>
<organism evidence="1 2">
    <name type="scientific">Trichormus variabilis (strain ATCC 29413 / PCC 7937)</name>
    <name type="common">Anabaena variabilis</name>
    <dbReference type="NCBI Taxonomy" id="240292"/>
    <lineage>
        <taxon>Bacteria</taxon>
        <taxon>Bacillati</taxon>
        <taxon>Cyanobacteriota</taxon>
        <taxon>Cyanophyceae</taxon>
        <taxon>Nostocales</taxon>
        <taxon>Nostocaceae</taxon>
        <taxon>Trichormus</taxon>
    </lineage>
</organism>
<sequence>MVNIKNKPANKPLAEYIERLQIGEALLVDSPRNVLEVVGILKSYGIVLDAYSKNLIYIAENQFLVFFPFFKYFNGEVSWGNLLRHWWHDRINFEYAEYCMKAMMWHGGGGLDAYLDTTEFQRRAETVIQAKFANNPLVKGINQLFPDFLTENLRVSAYYSGLGQFWRVMADIFLELSDLYDQGKIQTIPEVVEHIKAGLVADAMKPITYAVKIQNKVYEIIPKSLGLTFLADTAIPYVEAVFFRGTPFLGTVSYNAQAYQIPPDQSRFQYGALYADPLPIGGAGIPPTLLMQDMRHYLPEYLHEIYRQSPRGEDDLLVQICITFQKSMFCVTTATILGLMPYSLDTKEPSEQKANQVYFEKWMDRFVTSRLVDVNK</sequence>
<dbReference type="KEGG" id="ava:Ava_4475"/>
<dbReference type="NCBIfam" id="TIGR01964">
    <property type="entry name" value="chpXY"/>
    <property type="match status" value="1"/>
</dbReference>
<dbReference type="RefSeq" id="WP_011321145.1">
    <property type="nucleotide sequence ID" value="NC_007413.1"/>
</dbReference>
<dbReference type="eggNOG" id="COG2441">
    <property type="taxonomic scope" value="Bacteria"/>
</dbReference>
<accession>Q3M4L3</accession>
<dbReference type="HOGENOM" id="CLU_707219_0_0_3"/>
<dbReference type="InterPro" id="IPR010220">
    <property type="entry name" value="CO2_hydration"/>
</dbReference>
<dbReference type="EMBL" id="CP000117">
    <property type="protein sequence ID" value="ABA24073.1"/>
    <property type="molecule type" value="Genomic_DNA"/>
</dbReference>
<evidence type="ECO:0000313" key="1">
    <source>
        <dbReference type="EMBL" id="ABA24073.1"/>
    </source>
</evidence>
<dbReference type="Proteomes" id="UP000002533">
    <property type="component" value="Chromosome"/>
</dbReference>
<dbReference type="AlphaFoldDB" id="Q3M4L3"/>
<proteinExistence type="predicted"/>
<dbReference type="GeneID" id="58722047"/>
<dbReference type="STRING" id="240292.Ava_4475"/>
<dbReference type="Pfam" id="PF10216">
    <property type="entry name" value="ChpXY"/>
    <property type="match status" value="1"/>
</dbReference>